<name>A0A5Q2MHK7_9ACTN</name>
<feature type="transmembrane region" description="Helical" evidence="1">
    <location>
        <begin position="16"/>
        <end position="38"/>
    </location>
</feature>
<dbReference type="RefSeq" id="WP_153652510.1">
    <property type="nucleotide sequence ID" value="NZ_CP045737.1"/>
</dbReference>
<evidence type="ECO:0000313" key="3">
    <source>
        <dbReference type="Proteomes" id="UP000392064"/>
    </source>
</evidence>
<feature type="transmembrane region" description="Helical" evidence="1">
    <location>
        <begin position="58"/>
        <end position="75"/>
    </location>
</feature>
<dbReference type="EMBL" id="CP045737">
    <property type="protein sequence ID" value="QGG41241.1"/>
    <property type="molecule type" value="Genomic_DNA"/>
</dbReference>
<dbReference type="Proteomes" id="UP000392064">
    <property type="component" value="Chromosome"/>
</dbReference>
<dbReference type="AlphaFoldDB" id="A0A5Q2MHK7"/>
<sequence>MAASGHDERELTATFFALRVGLVVAAVFVLLAPVLLLVVQGELPPTISDSWWTDARTIFVVGVSAASCLLVVVRGDSLTEQTLLNLAGALGFVVASVACVPRDENGAPLAVYDPDVVQLNRFALIGLLTIGLLAWVVGALLPAAMRGPDWRVDGWPRRILTGALPALLLVGVVAFVVDGDALARHAHSPAAVAMFALLGLVAMLRTTRGAHVLRRIGDIPTERSLTSMRLSPSPGSAVPLTRFDALYTVVATSMLLIEIIAVVLFLTVEEPGWLLFVETALLLLFMVFWIAQTREAWLALRDPPAAWRV</sequence>
<feature type="transmembrane region" description="Helical" evidence="1">
    <location>
        <begin position="122"/>
        <end position="145"/>
    </location>
</feature>
<keyword evidence="1" id="KW-0812">Transmembrane</keyword>
<proteinExistence type="predicted"/>
<keyword evidence="1" id="KW-0472">Membrane</keyword>
<organism evidence="2 3">
    <name type="scientific">Aeromicrobium yanjiei</name>
    <dbReference type="NCBI Taxonomy" id="2662028"/>
    <lineage>
        <taxon>Bacteria</taxon>
        <taxon>Bacillati</taxon>
        <taxon>Actinomycetota</taxon>
        <taxon>Actinomycetes</taxon>
        <taxon>Propionibacteriales</taxon>
        <taxon>Nocardioidaceae</taxon>
        <taxon>Aeromicrobium</taxon>
    </lineage>
</organism>
<keyword evidence="3" id="KW-1185">Reference proteome</keyword>
<evidence type="ECO:0000256" key="1">
    <source>
        <dbReference type="SAM" id="Phobius"/>
    </source>
</evidence>
<evidence type="ECO:0000313" key="2">
    <source>
        <dbReference type="EMBL" id="QGG41241.1"/>
    </source>
</evidence>
<feature type="transmembrane region" description="Helical" evidence="1">
    <location>
        <begin position="157"/>
        <end position="177"/>
    </location>
</feature>
<evidence type="ECO:0008006" key="4">
    <source>
        <dbReference type="Google" id="ProtNLM"/>
    </source>
</evidence>
<protein>
    <recommendedName>
        <fullName evidence="4">DUF998 domain-containing protein</fullName>
    </recommendedName>
</protein>
<feature type="transmembrane region" description="Helical" evidence="1">
    <location>
        <begin position="82"/>
        <end position="102"/>
    </location>
</feature>
<feature type="transmembrane region" description="Helical" evidence="1">
    <location>
        <begin position="245"/>
        <end position="266"/>
    </location>
</feature>
<keyword evidence="1" id="KW-1133">Transmembrane helix</keyword>
<feature type="transmembrane region" description="Helical" evidence="1">
    <location>
        <begin position="272"/>
        <end position="291"/>
    </location>
</feature>
<gene>
    <name evidence="2" type="ORF">GEV26_07595</name>
</gene>
<feature type="transmembrane region" description="Helical" evidence="1">
    <location>
        <begin position="189"/>
        <end position="206"/>
    </location>
</feature>
<dbReference type="KEGG" id="aef:GEV26_07595"/>
<accession>A0A5Q2MHK7</accession>
<reference evidence="2 3" key="1">
    <citation type="submission" date="2019-11" db="EMBL/GenBank/DDBJ databases">
        <authorList>
            <person name="Li J."/>
        </authorList>
    </citation>
    <scope>NUCLEOTIDE SEQUENCE [LARGE SCALE GENOMIC DNA]</scope>
    <source>
        <strain evidence="2 3">MF47</strain>
    </source>
</reference>